<gene>
    <name evidence="10" type="ORF">CSIM01_03763</name>
</gene>
<dbReference type="InterPro" id="IPR001789">
    <property type="entry name" value="Sig_transdc_resp-reg_receiver"/>
</dbReference>
<evidence type="ECO:0000259" key="8">
    <source>
        <dbReference type="PROSITE" id="PS50109"/>
    </source>
</evidence>
<keyword evidence="3 6" id="KW-0597">Phosphoprotein</keyword>
<evidence type="ECO:0000256" key="4">
    <source>
        <dbReference type="ARBA" id="ARBA00022679"/>
    </source>
</evidence>
<dbReference type="Gene3D" id="3.30.450.40">
    <property type="match status" value="1"/>
</dbReference>
<dbReference type="SUPFAM" id="SSF55781">
    <property type="entry name" value="GAF domain-like"/>
    <property type="match status" value="1"/>
</dbReference>
<reference evidence="10 11" key="1">
    <citation type="submission" date="2014-02" db="EMBL/GenBank/DDBJ databases">
        <title>The genome sequence of Colletotrichum simmondsii CBS122122.</title>
        <authorList>
            <person name="Baroncelli R."/>
            <person name="Thon M.R."/>
        </authorList>
    </citation>
    <scope>NUCLEOTIDE SEQUENCE [LARGE SCALE GENOMIC DNA]</scope>
    <source>
        <strain evidence="10 11">CBS122122</strain>
    </source>
</reference>
<dbReference type="InterPro" id="IPR003661">
    <property type="entry name" value="HisK_dim/P_dom"/>
</dbReference>
<dbReference type="OrthoDB" id="303614at2759"/>
<evidence type="ECO:0000256" key="1">
    <source>
        <dbReference type="ARBA" id="ARBA00000085"/>
    </source>
</evidence>
<feature type="region of interest" description="Disordered" evidence="7">
    <location>
        <begin position="406"/>
        <end position="442"/>
    </location>
</feature>
<evidence type="ECO:0000259" key="9">
    <source>
        <dbReference type="PROSITE" id="PS50110"/>
    </source>
</evidence>
<keyword evidence="11" id="KW-1185">Reference proteome</keyword>
<dbReference type="InterPro" id="IPR036097">
    <property type="entry name" value="HisK_dim/P_sf"/>
</dbReference>
<dbReference type="CDD" id="cd00082">
    <property type="entry name" value="HisKA"/>
    <property type="match status" value="1"/>
</dbReference>
<feature type="region of interest" description="Disordered" evidence="7">
    <location>
        <begin position="528"/>
        <end position="549"/>
    </location>
</feature>
<dbReference type="Gene3D" id="3.30.565.10">
    <property type="entry name" value="Histidine kinase-like ATPase, C-terminal domain"/>
    <property type="match status" value="1"/>
</dbReference>
<evidence type="ECO:0000313" key="11">
    <source>
        <dbReference type="Proteomes" id="UP000070328"/>
    </source>
</evidence>
<feature type="region of interest" description="Disordered" evidence="7">
    <location>
        <begin position="1"/>
        <end position="21"/>
    </location>
</feature>
<dbReference type="PROSITE" id="PS50109">
    <property type="entry name" value="HIS_KIN"/>
    <property type="match status" value="1"/>
</dbReference>
<dbReference type="SMART" id="SM00448">
    <property type="entry name" value="REC"/>
    <property type="match status" value="1"/>
</dbReference>
<accession>A0A135TMW3</accession>
<evidence type="ECO:0000256" key="3">
    <source>
        <dbReference type="ARBA" id="ARBA00022553"/>
    </source>
</evidence>
<feature type="region of interest" description="Disordered" evidence="7">
    <location>
        <begin position="253"/>
        <end position="274"/>
    </location>
</feature>
<dbReference type="SUPFAM" id="SSF52172">
    <property type="entry name" value="CheY-like"/>
    <property type="match status" value="1"/>
</dbReference>
<dbReference type="PRINTS" id="PR00344">
    <property type="entry name" value="BCTRLSENSOR"/>
</dbReference>
<dbReference type="SUPFAM" id="SSF55874">
    <property type="entry name" value="ATPase domain of HSP90 chaperone/DNA topoisomerase II/histidine kinase"/>
    <property type="match status" value="1"/>
</dbReference>
<dbReference type="InterPro" id="IPR036890">
    <property type="entry name" value="HATPase_C_sf"/>
</dbReference>
<feature type="region of interest" description="Disordered" evidence="7">
    <location>
        <begin position="1155"/>
        <end position="1213"/>
    </location>
</feature>
<feature type="compositionally biased region" description="Basic and acidic residues" evidence="7">
    <location>
        <begin position="1156"/>
        <end position="1178"/>
    </location>
</feature>
<dbReference type="InterPro" id="IPR004358">
    <property type="entry name" value="Sig_transdc_His_kin-like_C"/>
</dbReference>
<dbReference type="InterPro" id="IPR005467">
    <property type="entry name" value="His_kinase_dom"/>
</dbReference>
<feature type="domain" description="Histidine kinase" evidence="8">
    <location>
        <begin position="631"/>
        <end position="930"/>
    </location>
</feature>
<evidence type="ECO:0000256" key="5">
    <source>
        <dbReference type="ARBA" id="ARBA00022777"/>
    </source>
</evidence>
<evidence type="ECO:0000313" key="10">
    <source>
        <dbReference type="EMBL" id="KXH49475.1"/>
    </source>
</evidence>
<comment type="caution">
    <text evidence="10">The sequence shown here is derived from an EMBL/GenBank/DDBJ whole genome shotgun (WGS) entry which is preliminary data.</text>
</comment>
<feature type="compositionally biased region" description="Low complexity" evidence="7">
    <location>
        <begin position="415"/>
        <end position="427"/>
    </location>
</feature>
<dbReference type="Pfam" id="PF02518">
    <property type="entry name" value="HATPase_c"/>
    <property type="match status" value="1"/>
</dbReference>
<feature type="region of interest" description="Disordered" evidence="7">
    <location>
        <begin position="1104"/>
        <end position="1125"/>
    </location>
</feature>
<organism evidence="10 11">
    <name type="scientific">Colletotrichum simmondsii</name>
    <dbReference type="NCBI Taxonomy" id="703756"/>
    <lineage>
        <taxon>Eukaryota</taxon>
        <taxon>Fungi</taxon>
        <taxon>Dikarya</taxon>
        <taxon>Ascomycota</taxon>
        <taxon>Pezizomycotina</taxon>
        <taxon>Sordariomycetes</taxon>
        <taxon>Hypocreomycetidae</taxon>
        <taxon>Glomerellales</taxon>
        <taxon>Glomerellaceae</taxon>
        <taxon>Colletotrichum</taxon>
        <taxon>Colletotrichum acutatum species complex</taxon>
    </lineage>
</organism>
<feature type="domain" description="Response regulatory" evidence="9">
    <location>
        <begin position="1215"/>
        <end position="1336"/>
    </location>
</feature>
<dbReference type="Pfam" id="PF00512">
    <property type="entry name" value="HisKA"/>
    <property type="match status" value="1"/>
</dbReference>
<dbReference type="PROSITE" id="PS50110">
    <property type="entry name" value="RESPONSE_REGULATORY"/>
    <property type="match status" value="1"/>
</dbReference>
<dbReference type="Gene3D" id="1.10.287.130">
    <property type="match status" value="1"/>
</dbReference>
<dbReference type="PANTHER" id="PTHR43047">
    <property type="entry name" value="TWO-COMPONENT HISTIDINE PROTEIN KINASE"/>
    <property type="match status" value="1"/>
</dbReference>
<dbReference type="Gene3D" id="3.40.50.2300">
    <property type="match status" value="1"/>
</dbReference>
<evidence type="ECO:0000256" key="7">
    <source>
        <dbReference type="SAM" id="MobiDB-lite"/>
    </source>
</evidence>
<proteinExistence type="predicted"/>
<dbReference type="Proteomes" id="UP000070328">
    <property type="component" value="Unassembled WGS sequence"/>
</dbReference>
<dbReference type="Pfam" id="PF00072">
    <property type="entry name" value="Response_reg"/>
    <property type="match status" value="1"/>
</dbReference>
<dbReference type="InterPro" id="IPR011006">
    <property type="entry name" value="CheY-like_superfamily"/>
</dbReference>
<name>A0A135TMW3_9PEZI</name>
<dbReference type="InterPro" id="IPR029016">
    <property type="entry name" value="GAF-like_dom_sf"/>
</dbReference>
<feature type="region of interest" description="Disordered" evidence="7">
    <location>
        <begin position="312"/>
        <end position="369"/>
    </location>
</feature>
<dbReference type="SMART" id="SM00388">
    <property type="entry name" value="HisKA"/>
    <property type="match status" value="1"/>
</dbReference>
<dbReference type="GO" id="GO:0005886">
    <property type="term" value="C:plasma membrane"/>
    <property type="evidence" value="ECO:0007669"/>
    <property type="project" value="TreeGrafter"/>
</dbReference>
<dbReference type="InterPro" id="IPR003594">
    <property type="entry name" value="HATPase_dom"/>
</dbReference>
<dbReference type="CDD" id="cd17546">
    <property type="entry name" value="REC_hyHK_CKI1_RcsC-like"/>
    <property type="match status" value="1"/>
</dbReference>
<evidence type="ECO:0000256" key="6">
    <source>
        <dbReference type="PROSITE-ProRule" id="PRU00169"/>
    </source>
</evidence>
<comment type="catalytic activity">
    <reaction evidence="1">
        <text>ATP + protein L-histidine = ADP + protein N-phospho-L-histidine.</text>
        <dbReference type="EC" id="2.7.13.3"/>
    </reaction>
</comment>
<dbReference type="EMBL" id="JFBX01000111">
    <property type="protein sequence ID" value="KXH49475.1"/>
    <property type="molecule type" value="Genomic_DNA"/>
</dbReference>
<dbReference type="GO" id="GO:0000155">
    <property type="term" value="F:phosphorelay sensor kinase activity"/>
    <property type="evidence" value="ECO:0007669"/>
    <property type="project" value="InterPro"/>
</dbReference>
<keyword evidence="5" id="KW-0418">Kinase</keyword>
<feature type="compositionally biased region" description="Basic and acidic residues" evidence="7">
    <location>
        <begin position="9"/>
        <end position="19"/>
    </location>
</feature>
<feature type="compositionally biased region" description="Basic and acidic residues" evidence="7">
    <location>
        <begin position="258"/>
        <end position="272"/>
    </location>
</feature>
<sequence>MVNTPRAKAVSEGRRERETFSTGIPDRLRRYDSSLIAHTVYNDPNNLKPPSELRSCSDAALTSFAELGALRLNATRAMISLFDSKYQYVIAEATQSLALTPNTNPPETQRGDIDQLLLCGTAIPRSSGICELILSISNQPDEQHLSGPHQLPVTVIPDLSEDPRTSQRAFCLNTPQCRFYAGVPIRSQSGIHIGVFSIYGDTPRKSFDNVENQLMQDISKVILNYLDAKRNRDDHRRADRMVRGVGSFIEGKSTMSGWRDRNNVDSFDDHPSFEGALNKNQQRIERQRETVAFQALQAQQNQSSAVAMLNVPQPKAQGSEDRPVSPTTAPRPSPSPNQDPKALPSVSGASLGRIRSGSESISQGDGDPHMSHIRHIFSKAANIVREAIEVESVLFVNASISSFGGLAGPRGTNMRSSRGRGSSSSSSDEQISPGLGAGSVLASDSDQDGNLCAVLGFSSSSISSVDGDIPSLSHTSVSEKFLAKLLRRYPEGKVFSFDENGSIQSSDHSGDDHTVQQETPLQEIADIIKAPAEDERQRTKKRKQAYSRRNEGKTLSGLFSGTRSMAIIPLWDVQKQRWYAGGFACTKTPTRVLTIEGELSYLRAFASVIMSEVDHVSSMLVDKAKTDLLSSLSHELRSPLHGIILGAELLHDTSMDAFQGETLVSIENCGRTLLETIDHLLDWSKINNFIGPSKHRRNSAAFGERGLRARDQKISIEAGMMSITSNVDVDVLSEEVVESVCAGFSYQRVSVAQLTGNRPTEHADTTALRRLDSMRAMEEMATRTNRLGDLQLVLGDVSVTFDISPAISWGFHTQPGALRRVIMNLLGNSLKYTDKGFVNVNVNQLAPMTDAPSRKAIIQIDVADSGRGISQEYLQHHLFAPFAQEDSFSAGAGLGLSLVKQIVNKMRGSIQVWSKVGRGTKVRVQLPLLCANPASPTVANTENGNIDAFRASISELMGLRVKLIGFPGDYGVKMPDELASHTPSEGALITNLCREWLQMQIIDQSIPPSQQLLPDLVLSTEKQLEQLLMERRLGIINTPIVVVCRNALIARQLATSARFTGNRIIFEFISQPIGPRKLAKVLLLSFKRWTKMQERAIPTPTMLSFASPEASNAGGDTPTGRAQDRLTDMGSTEALPDVPTGEDLPEILEELPNAEVEAKQSVDDQVVEARDTEPRPEDIALPNTPEEHPKRPTLEGQETPRLSHRPKKAREDRPKFLLVDDNPLNLKMLATYMTRLGHDYRNAKDGQEALDEFRLAPGEYHCVLMDISMPVMDGFEATRRIRAIETKDSLSRCLIIALTGLASANAQQEAFASGIDLFLTKPVRLKELSRILESKGIV</sequence>
<dbReference type="SUPFAM" id="SSF47384">
    <property type="entry name" value="Homodimeric domain of signal transducing histidine kinase"/>
    <property type="match status" value="1"/>
</dbReference>
<keyword evidence="4" id="KW-0808">Transferase</keyword>
<feature type="modified residue" description="4-aspartylphosphate" evidence="6">
    <location>
        <position position="1266"/>
    </location>
</feature>
<protein>
    <recommendedName>
        <fullName evidence="2">histidine kinase</fullName>
        <ecNumber evidence="2">2.7.13.3</ecNumber>
    </recommendedName>
</protein>
<dbReference type="SMART" id="SM00387">
    <property type="entry name" value="HATPase_c"/>
    <property type="match status" value="1"/>
</dbReference>
<evidence type="ECO:0000256" key="2">
    <source>
        <dbReference type="ARBA" id="ARBA00012438"/>
    </source>
</evidence>
<dbReference type="GO" id="GO:0009927">
    <property type="term" value="F:histidine phosphotransfer kinase activity"/>
    <property type="evidence" value="ECO:0007669"/>
    <property type="project" value="TreeGrafter"/>
</dbReference>
<dbReference type="EC" id="2.7.13.3" evidence="2"/>
<dbReference type="PANTHER" id="PTHR43047:SF72">
    <property type="entry name" value="OSMOSENSING HISTIDINE PROTEIN KINASE SLN1"/>
    <property type="match status" value="1"/>
</dbReference>